<dbReference type="PATRIC" id="fig|264251.5.peg.3003"/>
<dbReference type="GO" id="GO:0016747">
    <property type="term" value="F:acyltransferase activity, transferring groups other than amino-acyl groups"/>
    <property type="evidence" value="ECO:0007669"/>
    <property type="project" value="InterPro"/>
</dbReference>
<dbReference type="EMBL" id="JNBQ01000022">
    <property type="protein sequence ID" value="KLN34009.1"/>
    <property type="molecule type" value="Genomic_DNA"/>
</dbReference>
<gene>
    <name evidence="2" type="ORF">FB00_14730</name>
</gene>
<dbReference type="STRING" id="264251.FB00_14730"/>
<feature type="domain" description="N-acetyltransferase" evidence="1">
    <location>
        <begin position="13"/>
        <end position="151"/>
    </location>
</feature>
<dbReference type="Pfam" id="PF13302">
    <property type="entry name" value="Acetyltransf_3"/>
    <property type="match status" value="1"/>
</dbReference>
<dbReference type="RefSeq" id="WP_082141339.1">
    <property type="nucleotide sequence ID" value="NZ_JNBQ01000022.1"/>
</dbReference>
<dbReference type="Gene3D" id="3.40.630.30">
    <property type="match status" value="1"/>
</dbReference>
<accession>A0A0H2KQD2</accession>
<dbReference type="Proteomes" id="UP000035265">
    <property type="component" value="Unassembled WGS sequence"/>
</dbReference>
<evidence type="ECO:0000313" key="2">
    <source>
        <dbReference type="EMBL" id="KLN34009.1"/>
    </source>
</evidence>
<dbReference type="AlphaFoldDB" id="A0A0H2KQD2"/>
<dbReference type="InterPro" id="IPR016181">
    <property type="entry name" value="Acyl_CoA_acyltransferase"/>
</dbReference>
<organism evidence="2 3">
    <name type="scientific">Cellulosimicrobium funkei</name>
    <dbReference type="NCBI Taxonomy" id="264251"/>
    <lineage>
        <taxon>Bacteria</taxon>
        <taxon>Bacillati</taxon>
        <taxon>Actinomycetota</taxon>
        <taxon>Actinomycetes</taxon>
        <taxon>Micrococcales</taxon>
        <taxon>Promicromonosporaceae</taxon>
        <taxon>Cellulosimicrobium</taxon>
    </lineage>
</organism>
<reference evidence="2 3" key="1">
    <citation type="submission" date="2014-05" db="EMBL/GenBank/DDBJ databases">
        <title>Cellulosimicrobium funkei U11 genome.</title>
        <authorList>
            <person name="Hu C."/>
            <person name="Gong Y."/>
            <person name="Wan W."/>
            <person name="Jiang M."/>
        </authorList>
    </citation>
    <scope>NUCLEOTIDE SEQUENCE [LARGE SCALE GENOMIC DNA]</scope>
    <source>
        <strain evidence="2 3">U11</strain>
    </source>
</reference>
<protein>
    <recommendedName>
        <fullName evidence="1">N-acetyltransferase domain-containing protein</fullName>
    </recommendedName>
</protein>
<sequence length="215" mass="23298">MLHDVVLSGHGFRLEPLALEHAETLAGLVDEAMWSGMSIPMPFGVAGMAELVAATRAAPDLTGFVVRAAGPDGAPGDVLGSTAFRDLSLVDRRVEVGRTFYARSTWGSLVNPVTKWLLLRHAFETWDVHRVGFRVDTRNTRSLGAMRRLGAYEEGVMRGHRTAPDGTRADSVMFSILAPEWPTVEVGLLERINAPRVVPVLAPPLPRVDLPLAAS</sequence>
<dbReference type="InterPro" id="IPR000182">
    <property type="entry name" value="GNAT_dom"/>
</dbReference>
<dbReference type="PANTHER" id="PTHR43610:SF1">
    <property type="entry name" value="N-ACETYLTRANSFERASE DOMAIN-CONTAINING PROTEIN"/>
    <property type="match status" value="1"/>
</dbReference>
<keyword evidence="3" id="KW-1185">Reference proteome</keyword>
<evidence type="ECO:0000313" key="3">
    <source>
        <dbReference type="Proteomes" id="UP000035265"/>
    </source>
</evidence>
<name>A0A0H2KQD2_9MICO</name>
<comment type="caution">
    <text evidence="2">The sequence shown here is derived from an EMBL/GenBank/DDBJ whole genome shotgun (WGS) entry which is preliminary data.</text>
</comment>
<dbReference type="SUPFAM" id="SSF55729">
    <property type="entry name" value="Acyl-CoA N-acyltransferases (Nat)"/>
    <property type="match status" value="1"/>
</dbReference>
<evidence type="ECO:0000259" key="1">
    <source>
        <dbReference type="Pfam" id="PF13302"/>
    </source>
</evidence>
<proteinExistence type="predicted"/>
<dbReference type="PANTHER" id="PTHR43610">
    <property type="entry name" value="BLL6696 PROTEIN"/>
    <property type="match status" value="1"/>
</dbReference>